<gene>
    <name evidence="3" type="ORF">V7x_11870</name>
</gene>
<protein>
    <recommendedName>
        <fullName evidence="5">Pseudopilin GspJ</fullName>
    </recommendedName>
</protein>
<evidence type="ECO:0000313" key="4">
    <source>
        <dbReference type="Proteomes" id="UP000316476"/>
    </source>
</evidence>
<evidence type="ECO:0000256" key="2">
    <source>
        <dbReference type="SAM" id="Phobius"/>
    </source>
</evidence>
<name>A0A5C6FRU5_9PLAN</name>
<comment type="caution">
    <text evidence="3">The sequence shown here is derived from an EMBL/GenBank/DDBJ whole genome shotgun (WGS) entry which is preliminary data.</text>
</comment>
<dbReference type="InterPro" id="IPR012902">
    <property type="entry name" value="N_methyl_site"/>
</dbReference>
<reference evidence="3 4" key="1">
    <citation type="submission" date="2019-02" db="EMBL/GenBank/DDBJ databases">
        <title>Deep-cultivation of Planctomycetes and their phenomic and genomic characterization uncovers novel biology.</title>
        <authorList>
            <person name="Wiegand S."/>
            <person name="Jogler M."/>
            <person name="Boedeker C."/>
            <person name="Pinto D."/>
            <person name="Vollmers J."/>
            <person name="Rivas-Marin E."/>
            <person name="Kohn T."/>
            <person name="Peeters S.H."/>
            <person name="Heuer A."/>
            <person name="Rast P."/>
            <person name="Oberbeckmann S."/>
            <person name="Bunk B."/>
            <person name="Jeske O."/>
            <person name="Meyerdierks A."/>
            <person name="Storesund J.E."/>
            <person name="Kallscheuer N."/>
            <person name="Luecker S."/>
            <person name="Lage O.M."/>
            <person name="Pohl T."/>
            <person name="Merkel B.J."/>
            <person name="Hornburger P."/>
            <person name="Mueller R.-W."/>
            <person name="Bruemmer F."/>
            <person name="Labrenz M."/>
            <person name="Spormann A.M."/>
            <person name="Op Den Camp H."/>
            <person name="Overmann J."/>
            <person name="Amann R."/>
            <person name="Jetten M.S.M."/>
            <person name="Mascher T."/>
            <person name="Medema M.H."/>
            <person name="Devos D.P."/>
            <person name="Kaster A.-K."/>
            <person name="Ovreas L."/>
            <person name="Rohde M."/>
            <person name="Galperin M.Y."/>
            <person name="Jogler C."/>
        </authorList>
    </citation>
    <scope>NUCLEOTIDE SEQUENCE [LARGE SCALE GENOMIC DNA]</scope>
    <source>
        <strain evidence="3 4">V7</strain>
    </source>
</reference>
<evidence type="ECO:0000256" key="1">
    <source>
        <dbReference type="SAM" id="MobiDB-lite"/>
    </source>
</evidence>
<organism evidence="3 4">
    <name type="scientific">Crateriforma conspicua</name>
    <dbReference type="NCBI Taxonomy" id="2527996"/>
    <lineage>
        <taxon>Bacteria</taxon>
        <taxon>Pseudomonadati</taxon>
        <taxon>Planctomycetota</taxon>
        <taxon>Planctomycetia</taxon>
        <taxon>Planctomycetales</taxon>
        <taxon>Planctomycetaceae</taxon>
        <taxon>Crateriforma</taxon>
    </lineage>
</organism>
<dbReference type="PROSITE" id="PS00409">
    <property type="entry name" value="PROKAR_NTER_METHYL"/>
    <property type="match status" value="1"/>
</dbReference>
<feature type="region of interest" description="Disordered" evidence="1">
    <location>
        <begin position="370"/>
        <end position="391"/>
    </location>
</feature>
<accession>A0A5C6FRU5</accession>
<evidence type="ECO:0000313" key="3">
    <source>
        <dbReference type="EMBL" id="TWU65639.1"/>
    </source>
</evidence>
<feature type="compositionally biased region" description="Polar residues" evidence="1">
    <location>
        <begin position="370"/>
        <end position="379"/>
    </location>
</feature>
<dbReference type="RefSeq" id="WP_146411882.1">
    <property type="nucleotide sequence ID" value="NZ_SJPZ01000001.1"/>
</dbReference>
<keyword evidence="2" id="KW-0812">Transmembrane</keyword>
<dbReference type="OrthoDB" id="9812770at2"/>
<dbReference type="Proteomes" id="UP000316476">
    <property type="component" value="Unassembled WGS sequence"/>
</dbReference>
<proteinExistence type="predicted"/>
<feature type="compositionally biased region" description="Acidic residues" evidence="1">
    <location>
        <begin position="296"/>
        <end position="324"/>
    </location>
</feature>
<keyword evidence="2" id="KW-0472">Membrane</keyword>
<feature type="transmembrane region" description="Helical" evidence="2">
    <location>
        <begin position="23"/>
        <end position="47"/>
    </location>
</feature>
<dbReference type="Pfam" id="PF07963">
    <property type="entry name" value="N_methyl"/>
    <property type="match status" value="1"/>
</dbReference>
<dbReference type="AlphaFoldDB" id="A0A5C6FRU5"/>
<evidence type="ECO:0008006" key="5">
    <source>
        <dbReference type="Google" id="ProtNLM"/>
    </source>
</evidence>
<dbReference type="NCBIfam" id="TIGR02532">
    <property type="entry name" value="IV_pilin_GFxxxE"/>
    <property type="match status" value="1"/>
</dbReference>
<dbReference type="EMBL" id="SJPZ01000001">
    <property type="protein sequence ID" value="TWU65639.1"/>
    <property type="molecule type" value="Genomic_DNA"/>
</dbReference>
<keyword evidence="2" id="KW-1133">Transmembrane helix</keyword>
<sequence>MKPSIAPDRQPLKPKRIGAAKRGFTLLETVIAMTLVSVLMLLVWSIFGIYTKLENKGVNAANRVSLVRSFHRQMRDDLVRLLPCDIDRSLPTANFQNAGFSDDGIHNGYFSGDRQRIRFAIVQRRPDATGHVVRLVTYRPATAADLPGDDELRVSGGGGDLRGDEAMEIDAMESEAGLLGESLDQVQHLGIVRVVESWDSFLDSVELSEAIDGVDSGRQQLALDADDFMTIGPADLTDESVEQETERDRQQDLVPEIADCQFQFFDGQAWRSRWESSVRNGLPRALAVTVHVIESQDPDTPDDEDDASDEVVIGPDDEWSDDQDVFASDSGDPLVGAQDVSVETEVDDGVVAALGDQPVRWVIALSQTAMEPFNDSQRSADPDAADWGDLP</sequence>
<feature type="region of interest" description="Disordered" evidence="1">
    <location>
        <begin position="294"/>
        <end position="335"/>
    </location>
</feature>